<feature type="compositionally biased region" description="Basic and acidic residues" evidence="11">
    <location>
        <begin position="12"/>
        <end position="26"/>
    </location>
</feature>
<dbReference type="Gene3D" id="1.20.58.390">
    <property type="entry name" value="Neurotransmitter-gated ion-channel transmembrane domain"/>
    <property type="match status" value="1"/>
</dbReference>
<feature type="domain" description="Neurotransmitter-gated ion-channel transmembrane" evidence="14">
    <location>
        <begin position="203"/>
        <end position="291"/>
    </location>
</feature>
<evidence type="ECO:0000256" key="2">
    <source>
        <dbReference type="ARBA" id="ARBA00004236"/>
    </source>
</evidence>
<dbReference type="SUPFAM" id="SSF63712">
    <property type="entry name" value="Nicotinic receptor ligand binding domain-like"/>
    <property type="match status" value="1"/>
</dbReference>
<keyword evidence="4" id="KW-1003">Cell membrane</keyword>
<dbReference type="InterPro" id="IPR006029">
    <property type="entry name" value="Neurotrans-gated_channel_TM"/>
</dbReference>
<dbReference type="InterPro" id="IPR018000">
    <property type="entry name" value="Neurotransmitter_ion_chnl_CS"/>
</dbReference>
<dbReference type="Pfam" id="PF02932">
    <property type="entry name" value="Neur_chan_memb"/>
    <property type="match status" value="1"/>
</dbReference>
<dbReference type="EMBL" id="JAWZYT010002252">
    <property type="protein sequence ID" value="KAK4305645.1"/>
    <property type="molecule type" value="Genomic_DNA"/>
</dbReference>
<dbReference type="CDD" id="cd19049">
    <property type="entry name" value="LGIC_TM_anion"/>
    <property type="match status" value="1"/>
</dbReference>
<feature type="transmembrane region" description="Helical" evidence="12">
    <location>
        <begin position="335"/>
        <end position="355"/>
    </location>
</feature>
<feature type="compositionally biased region" description="Polar residues" evidence="11">
    <location>
        <begin position="1"/>
        <end position="11"/>
    </location>
</feature>
<evidence type="ECO:0000313" key="15">
    <source>
        <dbReference type="EMBL" id="KAK4305645.1"/>
    </source>
</evidence>
<comment type="subcellular location">
    <subcellularLocation>
        <location evidence="2">Cell membrane</location>
    </subcellularLocation>
    <subcellularLocation>
        <location evidence="1">Membrane</location>
        <topology evidence="1">Multi-pass membrane protein</topology>
    </subcellularLocation>
</comment>
<evidence type="ECO:0000256" key="3">
    <source>
        <dbReference type="ARBA" id="ARBA00022448"/>
    </source>
</evidence>
<dbReference type="PRINTS" id="PR00253">
    <property type="entry name" value="GABAARECEPTR"/>
</dbReference>
<accession>A0AAE1U491</accession>
<keyword evidence="5 12" id="KW-0812">Transmembrane</keyword>
<evidence type="ECO:0000256" key="7">
    <source>
        <dbReference type="ARBA" id="ARBA00022989"/>
    </source>
</evidence>
<comment type="caution">
    <text evidence="15">The sequence shown here is derived from an EMBL/GenBank/DDBJ whole genome shotgun (WGS) entry which is preliminary data.</text>
</comment>
<evidence type="ECO:0000259" key="13">
    <source>
        <dbReference type="Pfam" id="PF02931"/>
    </source>
</evidence>
<dbReference type="InterPro" id="IPR036719">
    <property type="entry name" value="Neuro-gated_channel_TM_sf"/>
</dbReference>
<evidence type="ECO:0000256" key="12">
    <source>
        <dbReference type="SAM" id="Phobius"/>
    </source>
</evidence>
<keyword evidence="10" id="KW-0407">Ion channel</keyword>
<keyword evidence="16" id="KW-1185">Reference proteome</keyword>
<dbReference type="GO" id="GO:0004888">
    <property type="term" value="F:transmembrane signaling receptor activity"/>
    <property type="evidence" value="ECO:0007669"/>
    <property type="project" value="InterPro"/>
</dbReference>
<evidence type="ECO:0000256" key="8">
    <source>
        <dbReference type="ARBA" id="ARBA00023065"/>
    </source>
</evidence>
<dbReference type="Proteomes" id="UP001292094">
    <property type="component" value="Unassembled WGS sequence"/>
</dbReference>
<reference evidence="15" key="1">
    <citation type="submission" date="2023-11" db="EMBL/GenBank/DDBJ databases">
        <title>Genome assemblies of two species of porcelain crab, Petrolisthes cinctipes and Petrolisthes manimaculis (Anomura: Porcellanidae).</title>
        <authorList>
            <person name="Angst P."/>
        </authorList>
    </citation>
    <scope>NUCLEOTIDE SEQUENCE</scope>
    <source>
        <strain evidence="15">PB745_02</strain>
        <tissue evidence="15">Gill</tissue>
    </source>
</reference>
<evidence type="ECO:0000256" key="4">
    <source>
        <dbReference type="ARBA" id="ARBA00022475"/>
    </source>
</evidence>
<dbReference type="GO" id="GO:0099095">
    <property type="term" value="F:ligand-gated monoatomic anion channel activity"/>
    <property type="evidence" value="ECO:0007669"/>
    <property type="project" value="UniProtKB-ARBA"/>
</dbReference>
<dbReference type="AlphaFoldDB" id="A0AAE1U491"/>
<gene>
    <name evidence="15" type="ORF">Pmani_022475</name>
</gene>
<feature type="transmembrane region" description="Helical" evidence="12">
    <location>
        <begin position="87"/>
        <end position="107"/>
    </location>
</feature>
<evidence type="ECO:0000256" key="11">
    <source>
        <dbReference type="SAM" id="MobiDB-lite"/>
    </source>
</evidence>
<evidence type="ECO:0000313" key="16">
    <source>
        <dbReference type="Proteomes" id="UP001292094"/>
    </source>
</evidence>
<evidence type="ECO:0000256" key="1">
    <source>
        <dbReference type="ARBA" id="ARBA00004141"/>
    </source>
</evidence>
<dbReference type="Gene3D" id="2.70.170.10">
    <property type="entry name" value="Neurotransmitter-gated ion-channel ligand-binding domain"/>
    <property type="match status" value="1"/>
</dbReference>
<evidence type="ECO:0000256" key="9">
    <source>
        <dbReference type="ARBA" id="ARBA00023136"/>
    </source>
</evidence>
<keyword evidence="8" id="KW-0406">Ion transport</keyword>
<evidence type="ECO:0000256" key="5">
    <source>
        <dbReference type="ARBA" id="ARBA00022692"/>
    </source>
</evidence>
<sequence length="368" mass="41756">MTTRVNVQWQESRIKYPKEAQTKGEEGEGEGEASQQGVEEEGTSSESSVGGDLLPLDLTFLPTLWQPDLFFLDTRDMNSFSMMGDVAGLWLMSNLTLLYSFMVKVTLDCPMDFRKYPFDNQRCLMVLTSYEYSEDVMRLSWLGSEGVTISSVAHYNLPGYTVHVVTQNITTYTPCPACMLPTTSVASGVVLLERRFTVHLLSTYVPSGLFAALSWVSLFWPPEPVPGRTVLVVTSLLTLVASYASTRDHSPKTDYIKAIDVWYFFCVCFNVVVLFQFAVILTLRRKQQELKPGMVRSARSQVKVGESAASILAVRRLYENERLVKLQRREAMGELMCRVALPIIFLVFNCIYWPYYLSVDEEETSHQH</sequence>
<feature type="transmembrane region" description="Helical" evidence="12">
    <location>
        <begin position="201"/>
        <end position="220"/>
    </location>
</feature>
<proteinExistence type="predicted"/>
<protein>
    <submittedName>
        <fullName evidence="15">Uncharacterized protein</fullName>
    </submittedName>
</protein>
<dbReference type="InterPro" id="IPR006202">
    <property type="entry name" value="Neur_chan_lig-bd"/>
</dbReference>
<organism evidence="15 16">
    <name type="scientific">Petrolisthes manimaculis</name>
    <dbReference type="NCBI Taxonomy" id="1843537"/>
    <lineage>
        <taxon>Eukaryota</taxon>
        <taxon>Metazoa</taxon>
        <taxon>Ecdysozoa</taxon>
        <taxon>Arthropoda</taxon>
        <taxon>Crustacea</taxon>
        <taxon>Multicrustacea</taxon>
        <taxon>Malacostraca</taxon>
        <taxon>Eumalacostraca</taxon>
        <taxon>Eucarida</taxon>
        <taxon>Decapoda</taxon>
        <taxon>Pleocyemata</taxon>
        <taxon>Anomura</taxon>
        <taxon>Galatheoidea</taxon>
        <taxon>Porcellanidae</taxon>
        <taxon>Petrolisthes</taxon>
    </lineage>
</organism>
<feature type="region of interest" description="Disordered" evidence="11">
    <location>
        <begin position="1"/>
        <end position="50"/>
    </location>
</feature>
<dbReference type="InterPro" id="IPR006028">
    <property type="entry name" value="GABAA/Glycine_rcpt"/>
</dbReference>
<name>A0AAE1U491_9EUCA</name>
<keyword evidence="7 12" id="KW-1133">Transmembrane helix</keyword>
<keyword evidence="3" id="KW-0813">Transport</keyword>
<dbReference type="GO" id="GO:0005230">
    <property type="term" value="F:extracellular ligand-gated monoatomic ion channel activity"/>
    <property type="evidence" value="ECO:0007669"/>
    <property type="project" value="InterPro"/>
</dbReference>
<evidence type="ECO:0000256" key="10">
    <source>
        <dbReference type="ARBA" id="ARBA00023303"/>
    </source>
</evidence>
<dbReference type="InterPro" id="IPR006201">
    <property type="entry name" value="Neur_channel"/>
</dbReference>
<dbReference type="GO" id="GO:0005254">
    <property type="term" value="F:chloride channel activity"/>
    <property type="evidence" value="ECO:0007669"/>
    <property type="project" value="UniProtKB-ARBA"/>
</dbReference>
<dbReference type="Pfam" id="PF02931">
    <property type="entry name" value="Neur_chan_LBD"/>
    <property type="match status" value="1"/>
</dbReference>
<feature type="transmembrane region" description="Helical" evidence="12">
    <location>
        <begin position="261"/>
        <end position="283"/>
    </location>
</feature>
<evidence type="ECO:0000259" key="14">
    <source>
        <dbReference type="Pfam" id="PF02932"/>
    </source>
</evidence>
<evidence type="ECO:0000256" key="6">
    <source>
        <dbReference type="ARBA" id="ARBA00022729"/>
    </source>
</evidence>
<dbReference type="InterPro" id="IPR036734">
    <property type="entry name" value="Neur_chan_lig-bd_sf"/>
</dbReference>
<dbReference type="GO" id="GO:0005886">
    <property type="term" value="C:plasma membrane"/>
    <property type="evidence" value="ECO:0007669"/>
    <property type="project" value="UniProtKB-SubCell"/>
</dbReference>
<dbReference type="PANTHER" id="PTHR18945">
    <property type="entry name" value="NEUROTRANSMITTER GATED ION CHANNEL"/>
    <property type="match status" value="1"/>
</dbReference>
<keyword evidence="9 12" id="KW-0472">Membrane</keyword>
<feature type="domain" description="Neurotransmitter-gated ion-channel ligand-binding" evidence="13">
    <location>
        <begin position="63"/>
        <end position="166"/>
    </location>
</feature>
<dbReference type="InterPro" id="IPR038050">
    <property type="entry name" value="Neuro_actylchol_rec"/>
</dbReference>
<dbReference type="PROSITE" id="PS00236">
    <property type="entry name" value="NEUROTR_ION_CHANNEL"/>
    <property type="match status" value="1"/>
</dbReference>
<keyword evidence="6" id="KW-0732">Signal</keyword>
<dbReference type="SUPFAM" id="SSF90112">
    <property type="entry name" value="Neurotransmitter-gated ion-channel transmembrane pore"/>
    <property type="match status" value="1"/>
</dbReference>